<dbReference type="Gene3D" id="1.20.120.520">
    <property type="entry name" value="nmb1532 protein domain like"/>
    <property type="match status" value="1"/>
</dbReference>
<dbReference type="InterPro" id="IPR012312">
    <property type="entry name" value="Hemerythrin-like"/>
</dbReference>
<evidence type="ECO:0000259" key="1">
    <source>
        <dbReference type="Pfam" id="PF01814"/>
    </source>
</evidence>
<evidence type="ECO:0000313" key="2">
    <source>
        <dbReference type="EMBL" id="WQQ24990.1"/>
    </source>
</evidence>
<reference evidence="3" key="1">
    <citation type="submission" date="2023-12" db="EMBL/GenBank/DDBJ databases">
        <title>Novel species in genus Nocardioides.</title>
        <authorList>
            <person name="Zhou H."/>
        </authorList>
    </citation>
    <scope>NUCLEOTIDE SEQUENCE [LARGE SCALE GENOMIC DNA]</scope>
    <source>
        <strain evidence="3">HM61</strain>
    </source>
</reference>
<protein>
    <submittedName>
        <fullName evidence="2">Hemerythrin domain-containing protein</fullName>
    </submittedName>
</protein>
<name>A0ABZ0ZLR1_9ACTN</name>
<keyword evidence="3" id="KW-1185">Reference proteome</keyword>
<dbReference type="CDD" id="cd12108">
    <property type="entry name" value="Hr-like"/>
    <property type="match status" value="1"/>
</dbReference>
<gene>
    <name evidence="2" type="ORF">SHK19_13550</name>
</gene>
<evidence type="ECO:0000313" key="3">
    <source>
        <dbReference type="Proteomes" id="UP001327225"/>
    </source>
</evidence>
<accession>A0ABZ0ZLR1</accession>
<dbReference type="RefSeq" id="WP_322455490.1">
    <property type="nucleotide sequence ID" value="NZ_CP141059.1"/>
</dbReference>
<dbReference type="EMBL" id="CP141059">
    <property type="protein sequence ID" value="WQQ24990.1"/>
    <property type="molecule type" value="Genomic_DNA"/>
</dbReference>
<organism evidence="2 3">
    <name type="scientific">Nocardioides bizhenqiangii</name>
    <dbReference type="NCBI Taxonomy" id="3095076"/>
    <lineage>
        <taxon>Bacteria</taxon>
        <taxon>Bacillati</taxon>
        <taxon>Actinomycetota</taxon>
        <taxon>Actinomycetes</taxon>
        <taxon>Propionibacteriales</taxon>
        <taxon>Nocardioidaceae</taxon>
        <taxon>Nocardioides</taxon>
    </lineage>
</organism>
<dbReference type="Pfam" id="PF01814">
    <property type="entry name" value="Hemerythrin"/>
    <property type="match status" value="1"/>
</dbReference>
<sequence length="210" mass="23044">MVDLDMNQIIHAAVRRDLARMETALRGLAEADADRAAGLKRAWDVLWRQLHRHHESEDTLVWPYVRGLAVVEPAVVDAMESEHQAMAAACDAATAAIEAVVADPTAARATAAADAVAEAARVTDSHLEHEERAITPVIQERVDTPEWKTVEAELRKGSPFEAGELFAWLQDGADPEVVAALRSTVPAPVVTIMSRVFGFSYHRRVAPVWR</sequence>
<proteinExistence type="predicted"/>
<feature type="domain" description="Hemerythrin-like" evidence="1">
    <location>
        <begin position="11"/>
        <end position="137"/>
    </location>
</feature>
<dbReference type="Proteomes" id="UP001327225">
    <property type="component" value="Chromosome"/>
</dbReference>